<keyword evidence="3" id="KW-0813">Transport</keyword>
<organism evidence="8 9">
    <name type="scientific">Devosia epidermidihirudinis</name>
    <dbReference type="NCBI Taxonomy" id="1293439"/>
    <lineage>
        <taxon>Bacteria</taxon>
        <taxon>Pseudomonadati</taxon>
        <taxon>Pseudomonadota</taxon>
        <taxon>Alphaproteobacteria</taxon>
        <taxon>Hyphomicrobiales</taxon>
        <taxon>Devosiaceae</taxon>
        <taxon>Devosia</taxon>
    </lineage>
</organism>
<feature type="domain" description="Fe/B12 periplasmic-binding" evidence="7">
    <location>
        <begin position="32"/>
        <end position="315"/>
    </location>
</feature>
<dbReference type="EMBL" id="LANJ01000019">
    <property type="protein sequence ID" value="KKC37457.1"/>
    <property type="molecule type" value="Genomic_DNA"/>
</dbReference>
<keyword evidence="9" id="KW-1185">Reference proteome</keyword>
<dbReference type="AlphaFoldDB" id="A0A0F5Q903"/>
<comment type="similarity">
    <text evidence="2">Belongs to the bacterial solute-binding protein 8 family.</text>
</comment>
<dbReference type="PATRIC" id="fig|1293439.3.peg.2234"/>
<feature type="chain" id="PRO_5002494178" description="Fe/B12 periplasmic-binding domain-containing protein" evidence="6">
    <location>
        <begin position="22"/>
        <end position="315"/>
    </location>
</feature>
<dbReference type="OrthoDB" id="7941913at2"/>
<evidence type="ECO:0000256" key="3">
    <source>
        <dbReference type="ARBA" id="ARBA00022448"/>
    </source>
</evidence>
<comment type="subcellular location">
    <subcellularLocation>
        <location evidence="1">Cell envelope</location>
    </subcellularLocation>
</comment>
<proteinExistence type="inferred from homology"/>
<dbReference type="InterPro" id="IPR002491">
    <property type="entry name" value="ABC_transptr_periplasmic_BD"/>
</dbReference>
<evidence type="ECO:0000313" key="8">
    <source>
        <dbReference type="EMBL" id="KKC37457.1"/>
    </source>
</evidence>
<comment type="caution">
    <text evidence="8">The sequence shown here is derived from an EMBL/GenBank/DDBJ whole genome shotgun (WGS) entry which is preliminary data.</text>
</comment>
<dbReference type="InterPro" id="IPR051313">
    <property type="entry name" value="Bact_iron-sidero_bind"/>
</dbReference>
<evidence type="ECO:0000256" key="5">
    <source>
        <dbReference type="ARBA" id="ARBA00022729"/>
    </source>
</evidence>
<dbReference type="RefSeq" id="WP_046137343.1">
    <property type="nucleotide sequence ID" value="NZ_LANJ01000019.1"/>
</dbReference>
<protein>
    <recommendedName>
        <fullName evidence="7">Fe/B12 periplasmic-binding domain-containing protein</fullName>
    </recommendedName>
</protein>
<dbReference type="GO" id="GO:0030288">
    <property type="term" value="C:outer membrane-bounded periplasmic space"/>
    <property type="evidence" value="ECO:0007669"/>
    <property type="project" value="TreeGrafter"/>
</dbReference>
<reference evidence="8 9" key="1">
    <citation type="submission" date="2015-03" db="EMBL/GenBank/DDBJ databases">
        <authorList>
            <person name="Lepp D."/>
            <person name="Hassan Y.I."/>
            <person name="Li X.-Z."/>
            <person name="Zhou T."/>
        </authorList>
    </citation>
    <scope>NUCLEOTIDE SEQUENCE [LARGE SCALE GENOMIC DNA]</scope>
    <source>
        <strain evidence="8 9">E84</strain>
    </source>
</reference>
<dbReference type="PROSITE" id="PS50983">
    <property type="entry name" value="FE_B12_PBP"/>
    <property type="match status" value="1"/>
</dbReference>
<evidence type="ECO:0000256" key="6">
    <source>
        <dbReference type="SAM" id="SignalP"/>
    </source>
</evidence>
<evidence type="ECO:0000313" key="9">
    <source>
        <dbReference type="Proteomes" id="UP000033411"/>
    </source>
</evidence>
<dbReference type="PANTHER" id="PTHR30532:SF24">
    <property type="entry name" value="FERRIC ENTEROBACTIN-BINDING PERIPLASMIC PROTEIN FEPB"/>
    <property type="match status" value="1"/>
</dbReference>
<evidence type="ECO:0000256" key="1">
    <source>
        <dbReference type="ARBA" id="ARBA00004196"/>
    </source>
</evidence>
<dbReference type="GO" id="GO:1901678">
    <property type="term" value="P:iron coordination entity transport"/>
    <property type="evidence" value="ECO:0007669"/>
    <property type="project" value="UniProtKB-ARBA"/>
</dbReference>
<dbReference type="PANTHER" id="PTHR30532">
    <property type="entry name" value="IRON III DICITRATE-BINDING PERIPLASMIC PROTEIN"/>
    <property type="match status" value="1"/>
</dbReference>
<keyword evidence="4" id="KW-0408">Iron</keyword>
<dbReference type="Gene3D" id="3.40.50.1980">
    <property type="entry name" value="Nitrogenase molybdenum iron protein domain"/>
    <property type="match status" value="2"/>
</dbReference>
<evidence type="ECO:0000256" key="2">
    <source>
        <dbReference type="ARBA" id="ARBA00008814"/>
    </source>
</evidence>
<dbReference type="STRING" id="1293439.WH87_13130"/>
<sequence length="315" mass="33655">MFTALPRLALLLSLLAMPALAAEWRYTDGAGKSVVLDAVPLRIIAHSSVAAALIPYGIRPIGILRDGPPSLDRALDGLDVSDIPVLSKGWFDIDAEAVLNLDPDIIITEYSLAEHTYQGGTAEGAMADRLESIAPTIGIARTNSIVDMLDAYRNFALSLGADTETPALKADRARLTTAIDALKAITAAKPDLAIMAVSPSSSGLSIAIPADFGELSDFAGWGINLLSPEATPGTSYLTVAWENANAYPADIILLDDRWETSPYDVIRNNPLGQRLPAVTANQLGDWPAEWIRSPAVYATEIDKLTALIERSHSIR</sequence>
<feature type="signal peptide" evidence="6">
    <location>
        <begin position="1"/>
        <end position="21"/>
    </location>
</feature>
<dbReference type="Pfam" id="PF01497">
    <property type="entry name" value="Peripla_BP_2"/>
    <property type="match status" value="1"/>
</dbReference>
<gene>
    <name evidence="8" type="ORF">WH87_13130</name>
</gene>
<name>A0A0F5Q903_9HYPH</name>
<keyword evidence="4" id="KW-0410">Iron transport</keyword>
<dbReference type="Proteomes" id="UP000033411">
    <property type="component" value="Unassembled WGS sequence"/>
</dbReference>
<keyword evidence="5 6" id="KW-0732">Signal</keyword>
<keyword evidence="4" id="KW-0406">Ion transport</keyword>
<dbReference type="SUPFAM" id="SSF53807">
    <property type="entry name" value="Helical backbone' metal receptor"/>
    <property type="match status" value="1"/>
</dbReference>
<evidence type="ECO:0000259" key="7">
    <source>
        <dbReference type="PROSITE" id="PS50983"/>
    </source>
</evidence>
<accession>A0A0F5Q903</accession>
<evidence type="ECO:0000256" key="4">
    <source>
        <dbReference type="ARBA" id="ARBA00022496"/>
    </source>
</evidence>